<dbReference type="RefSeq" id="WP_240574944.1">
    <property type="nucleotide sequence ID" value="NZ_CP136709.1"/>
</dbReference>
<accession>A0ABS9RNP8</accession>
<reference evidence="2" key="1">
    <citation type="submission" date="2022-02" db="EMBL/GenBank/DDBJ databases">
        <title>Aestuariibaculum sp., a marine bacterium isolated from sediment in Guangxi.</title>
        <authorList>
            <person name="Ying J."/>
        </authorList>
    </citation>
    <scope>NUCLEOTIDE SEQUENCE</scope>
    <source>
        <strain evidence="2">L182</strain>
    </source>
</reference>
<protein>
    <recommendedName>
        <fullName evidence="4">DUF3828 domain-containing protein</fullName>
    </recommendedName>
</protein>
<organism evidence="2 3">
    <name type="scientific">Aestuariibaculum lutulentum</name>
    <dbReference type="NCBI Taxonomy" id="2920935"/>
    <lineage>
        <taxon>Bacteria</taxon>
        <taxon>Pseudomonadati</taxon>
        <taxon>Bacteroidota</taxon>
        <taxon>Flavobacteriia</taxon>
        <taxon>Flavobacteriales</taxon>
        <taxon>Flavobacteriaceae</taxon>
    </lineage>
</organism>
<proteinExistence type="predicted"/>
<feature type="signal peptide" evidence="1">
    <location>
        <begin position="1"/>
        <end position="20"/>
    </location>
</feature>
<dbReference type="EMBL" id="JAKVQD010000007">
    <property type="protein sequence ID" value="MCH4553767.1"/>
    <property type="molecule type" value="Genomic_DNA"/>
</dbReference>
<dbReference type="Proteomes" id="UP001156141">
    <property type="component" value="Unassembled WGS sequence"/>
</dbReference>
<comment type="caution">
    <text evidence="2">The sequence shown here is derived from an EMBL/GenBank/DDBJ whole genome shotgun (WGS) entry which is preliminary data.</text>
</comment>
<feature type="chain" id="PRO_5046387753" description="DUF3828 domain-containing protein" evidence="1">
    <location>
        <begin position="21"/>
        <end position="179"/>
    </location>
</feature>
<evidence type="ECO:0000313" key="2">
    <source>
        <dbReference type="EMBL" id="MCH4553767.1"/>
    </source>
</evidence>
<evidence type="ECO:0000256" key="1">
    <source>
        <dbReference type="SAM" id="SignalP"/>
    </source>
</evidence>
<evidence type="ECO:0000313" key="3">
    <source>
        <dbReference type="Proteomes" id="UP001156141"/>
    </source>
</evidence>
<sequence>MKKKLFAILIVLFSTSLILAQQKDTRLLNKSSVFNADKEFFVKTSHPDVVISKSYPNNDITLTDEELEIIEVLVRGLLADHNKEQEKVFLEKQTKHPDIYNNPEEFFIYLSQYRRQYIPSLNENEEKVVWVICFCKSSEVNKRWKTQTILVKDGGNCYFNLKVNLSKKECFDFKVNGSA</sequence>
<name>A0ABS9RNP8_9FLAO</name>
<keyword evidence="3" id="KW-1185">Reference proteome</keyword>
<keyword evidence="1" id="KW-0732">Signal</keyword>
<evidence type="ECO:0008006" key="4">
    <source>
        <dbReference type="Google" id="ProtNLM"/>
    </source>
</evidence>
<gene>
    <name evidence="2" type="ORF">MKW35_14165</name>
</gene>